<feature type="region of interest" description="Disordered" evidence="1">
    <location>
        <begin position="483"/>
        <end position="549"/>
    </location>
</feature>
<feature type="compositionally biased region" description="Low complexity" evidence="1">
    <location>
        <begin position="620"/>
        <end position="630"/>
    </location>
</feature>
<feature type="compositionally biased region" description="Basic and acidic residues" evidence="1">
    <location>
        <begin position="243"/>
        <end position="311"/>
    </location>
</feature>
<organism evidence="2">
    <name type="scientific">Trypanosoma congolense (strain IL3000)</name>
    <dbReference type="NCBI Taxonomy" id="1068625"/>
    <lineage>
        <taxon>Eukaryota</taxon>
        <taxon>Discoba</taxon>
        <taxon>Euglenozoa</taxon>
        <taxon>Kinetoplastea</taxon>
        <taxon>Metakinetoplastina</taxon>
        <taxon>Trypanosomatida</taxon>
        <taxon>Trypanosomatidae</taxon>
        <taxon>Trypanosoma</taxon>
        <taxon>Nannomonas</taxon>
    </lineage>
</organism>
<protein>
    <submittedName>
        <fullName evidence="2">Uncharacterized protein TCIL3000_11_13700</fullName>
    </submittedName>
</protein>
<sequence length="865" mass="92155">MPLIYLQTQDGVRIAVPEEAARLSGVLRRVLDSWEEMYGPPPPIATTDDDIYVCSGTESEGTPDRIGDDDYGDQLCGMGINSINDPSCHYSPSRRSARGRMMNGTEKEGGGTAQPSPAKASDDSDGTASVLDDDEPANDSPSPSPSLSSPSAGSWHKRKGVLRGNGPRYRNDDGGDEDDQEVAGYYRRGNPSINVSDGGFATLGKGMGSVDGERFFDGDDSATPSTLDDDDQEEGEGEGEEVGDVRRGKEREGEVEVKAMEEEKDEGLIKATEGRGLKEETVKNKGGCNEDKRQGSNSDMESKEMAGKEGDCSGEGEALRAQTLGGYCKVSTCHHWETSTICINPLTEDEAAGSAGTRQSGSSTASTGIISSPPGHDSKEDHTKTGSTGVSVSDMAGSGEAAAALVRPSATVVVDSLGNSGADEGVGLEECLKLGALPQATPPTPGSQTNEGVVTPGSYHQRTPCMIGDDDEVRILSASCTSLSNEGTPQAITPQQQYSNRSREALSPADNLVRCNGEQTQSPQRAVGPVRAESAPQSRRQPFSGNASESGTTCVASEMKHACLIQQCTHITNKEIVIKLQNSFSDSTCTNLVEEADTIPPRRSASSGMLGRSSATLPRSSVKSSLSKSVGSGATFANNGRVSAGSGWYLGDESLSDAQAFSKRRRISNKGTSTSGERVTPVSLSPSSDAVQLCATYLRHFAGSHRQEPLQPSPTPEPLPAPLVALLTPWEREFIYCDVLGQTAEQLVRTVAIMEHSPNISYIHPAPFLRTPGVCAALLLEPPAVERISLLLRVMRAAEALQVLSLQNLCSAWCADFIIRASYGARDHFEAAALVRKCFNVRDDWTRKEMDCLKLENEWPVDEEE</sequence>
<name>G0V2J2_TRYCI</name>
<evidence type="ECO:0000313" key="2">
    <source>
        <dbReference type="EMBL" id="CCC95864.1"/>
    </source>
</evidence>
<feature type="region of interest" description="Disordered" evidence="1">
    <location>
        <begin position="437"/>
        <end position="457"/>
    </location>
</feature>
<dbReference type="EMBL" id="HE575324">
    <property type="protein sequence ID" value="CCC95864.1"/>
    <property type="molecule type" value="Genomic_DNA"/>
</dbReference>
<dbReference type="InterPro" id="IPR011333">
    <property type="entry name" value="SKP1/BTB/POZ_sf"/>
</dbReference>
<evidence type="ECO:0000256" key="1">
    <source>
        <dbReference type="SAM" id="MobiDB-lite"/>
    </source>
</evidence>
<feature type="compositionally biased region" description="Polar residues" evidence="1">
    <location>
        <begin position="535"/>
        <end position="549"/>
    </location>
</feature>
<feature type="compositionally biased region" description="Polar residues" evidence="1">
    <location>
        <begin position="483"/>
        <end position="500"/>
    </location>
</feature>
<feature type="compositionally biased region" description="Low complexity" evidence="1">
    <location>
        <begin position="360"/>
        <end position="374"/>
    </location>
</feature>
<dbReference type="Gene3D" id="3.30.710.10">
    <property type="entry name" value="Potassium Channel Kv1.1, Chain A"/>
    <property type="match status" value="1"/>
</dbReference>
<feature type="compositionally biased region" description="Acidic residues" evidence="1">
    <location>
        <begin position="227"/>
        <end position="242"/>
    </location>
</feature>
<reference evidence="2" key="1">
    <citation type="journal article" date="2012" name="Proc. Natl. Acad. Sci. U.S.A.">
        <title>Antigenic diversity is generated by distinct evolutionary mechanisms in African trypanosome species.</title>
        <authorList>
            <person name="Jackson A.P."/>
            <person name="Berry A."/>
            <person name="Aslett M."/>
            <person name="Allison H.C."/>
            <person name="Burton P."/>
            <person name="Vavrova-Anderson J."/>
            <person name="Brown R."/>
            <person name="Browne H."/>
            <person name="Corton N."/>
            <person name="Hauser H."/>
            <person name="Gamble J."/>
            <person name="Gilderthorp R."/>
            <person name="Marcello L."/>
            <person name="McQuillan J."/>
            <person name="Otto T.D."/>
            <person name="Quail M.A."/>
            <person name="Sanders M.J."/>
            <person name="van Tonder A."/>
            <person name="Ginger M.L."/>
            <person name="Field M.C."/>
            <person name="Barry J.D."/>
            <person name="Hertz-Fowler C."/>
            <person name="Berriman M."/>
        </authorList>
    </citation>
    <scope>NUCLEOTIDE SEQUENCE</scope>
    <source>
        <strain evidence="2">IL3000</strain>
    </source>
</reference>
<accession>G0V2J2</accession>
<proteinExistence type="predicted"/>
<dbReference type="VEuPathDB" id="TriTrypDB:TcIL3000.11.13700"/>
<dbReference type="AlphaFoldDB" id="G0V2J2"/>
<feature type="region of interest" description="Disordered" evidence="1">
    <location>
        <begin position="77"/>
        <end position="314"/>
    </location>
</feature>
<feature type="region of interest" description="Disordered" evidence="1">
    <location>
        <begin position="600"/>
        <end position="630"/>
    </location>
</feature>
<feature type="region of interest" description="Disordered" evidence="1">
    <location>
        <begin position="352"/>
        <end position="394"/>
    </location>
</feature>
<gene>
    <name evidence="2" type="ORF">TCIL3000_11_13700</name>
</gene>